<evidence type="ECO:0000256" key="4">
    <source>
        <dbReference type="ARBA" id="ARBA00022723"/>
    </source>
</evidence>
<dbReference type="GO" id="GO:0005737">
    <property type="term" value="C:cytoplasm"/>
    <property type="evidence" value="ECO:0007669"/>
    <property type="project" value="TreeGrafter"/>
</dbReference>
<gene>
    <name evidence="7" type="ORF">D3P09_10800</name>
</gene>
<dbReference type="RefSeq" id="WP_120109693.1">
    <property type="nucleotide sequence ID" value="NZ_QXQB01000002.1"/>
</dbReference>
<dbReference type="Pfam" id="PF01979">
    <property type="entry name" value="Amidohydro_1"/>
    <property type="match status" value="1"/>
</dbReference>
<dbReference type="Gene3D" id="2.30.40.10">
    <property type="entry name" value="Urease, subunit C, domain 1"/>
    <property type="match status" value="1"/>
</dbReference>
<dbReference type="InterPro" id="IPR032466">
    <property type="entry name" value="Metal_Hydrolase"/>
</dbReference>
<dbReference type="Proteomes" id="UP000267798">
    <property type="component" value="Unassembled WGS sequence"/>
</dbReference>
<dbReference type="SUPFAM" id="SSF51338">
    <property type="entry name" value="Composite domain of metallo-dependent hydrolases"/>
    <property type="match status" value="1"/>
</dbReference>
<organism evidence="7 8">
    <name type="scientific">Paenibacillus pinisoli</name>
    <dbReference type="NCBI Taxonomy" id="1276110"/>
    <lineage>
        <taxon>Bacteria</taxon>
        <taxon>Bacillati</taxon>
        <taxon>Bacillota</taxon>
        <taxon>Bacilli</taxon>
        <taxon>Bacillales</taxon>
        <taxon>Paenibacillaceae</taxon>
        <taxon>Paenibacillus</taxon>
    </lineage>
</organism>
<evidence type="ECO:0000256" key="5">
    <source>
        <dbReference type="ARBA" id="ARBA00022801"/>
    </source>
</evidence>
<comment type="caution">
    <text evidence="7">The sequence shown here is derived from an EMBL/GenBank/DDBJ whole genome shotgun (WGS) entry which is preliminary data.</text>
</comment>
<keyword evidence="8" id="KW-1185">Reference proteome</keyword>
<dbReference type="InterPro" id="IPR006680">
    <property type="entry name" value="Amidohydro-rel"/>
</dbReference>
<dbReference type="PROSITE" id="PS00482">
    <property type="entry name" value="DIHYDROOROTASE_1"/>
    <property type="match status" value="1"/>
</dbReference>
<dbReference type="PROSITE" id="PS00483">
    <property type="entry name" value="DIHYDROOROTASE_2"/>
    <property type="match status" value="1"/>
</dbReference>
<proteinExistence type="inferred from homology"/>
<dbReference type="GO" id="GO:0046872">
    <property type="term" value="F:metal ion binding"/>
    <property type="evidence" value="ECO:0007669"/>
    <property type="project" value="UniProtKB-KW"/>
</dbReference>
<evidence type="ECO:0000256" key="3">
    <source>
        <dbReference type="ARBA" id="ARBA00010286"/>
    </source>
</evidence>
<evidence type="ECO:0000256" key="1">
    <source>
        <dbReference type="ARBA" id="ARBA00001947"/>
    </source>
</evidence>
<dbReference type="NCBIfam" id="TIGR00857">
    <property type="entry name" value="pyrC_multi"/>
    <property type="match status" value="1"/>
</dbReference>
<evidence type="ECO:0000313" key="8">
    <source>
        <dbReference type="Proteomes" id="UP000267798"/>
    </source>
</evidence>
<dbReference type="InterPro" id="IPR050138">
    <property type="entry name" value="DHOase/Allantoinase_Hydrolase"/>
</dbReference>
<comment type="function">
    <text evidence="2">Catalyzes the reversible cyclization of carbamoyl aspartate to dihydroorotate.</text>
</comment>
<accession>A0A3A6PE26</accession>
<keyword evidence="4" id="KW-0479">Metal-binding</keyword>
<evidence type="ECO:0000313" key="7">
    <source>
        <dbReference type="EMBL" id="RJX39872.1"/>
    </source>
</evidence>
<dbReference type="InterPro" id="IPR002195">
    <property type="entry name" value="Dihydroorotase_CS"/>
</dbReference>
<keyword evidence="5" id="KW-0378">Hydrolase</keyword>
<dbReference type="GO" id="GO:0006145">
    <property type="term" value="P:purine nucleobase catabolic process"/>
    <property type="evidence" value="ECO:0007669"/>
    <property type="project" value="TreeGrafter"/>
</dbReference>
<dbReference type="PANTHER" id="PTHR43668:SF2">
    <property type="entry name" value="ALLANTOINASE"/>
    <property type="match status" value="1"/>
</dbReference>
<protein>
    <submittedName>
        <fullName evidence="7">Dihydroorotase</fullName>
    </submittedName>
</protein>
<dbReference type="InterPro" id="IPR011059">
    <property type="entry name" value="Metal-dep_hydrolase_composite"/>
</dbReference>
<dbReference type="AlphaFoldDB" id="A0A3A6PE26"/>
<name>A0A3A6PE26_9BACL</name>
<comment type="similarity">
    <text evidence="3">Belongs to the metallo-dependent hydrolases superfamily. DHOase family. Class I DHOase subfamily.</text>
</comment>
<dbReference type="Gene3D" id="3.20.20.140">
    <property type="entry name" value="Metal-dependent hydrolases"/>
    <property type="match status" value="1"/>
</dbReference>
<comment type="cofactor">
    <cofactor evidence="1">
        <name>Zn(2+)</name>
        <dbReference type="ChEBI" id="CHEBI:29105"/>
    </cofactor>
</comment>
<reference evidence="7 8" key="1">
    <citation type="submission" date="2018-09" db="EMBL/GenBank/DDBJ databases">
        <title>Paenibacillus aracenensis nov. sp. isolated from a cave in southern Spain.</title>
        <authorList>
            <person name="Jurado V."/>
            <person name="Gutierrez-Patricio S."/>
            <person name="Gonzalez-Pimentel J.L."/>
            <person name="Miller A.Z."/>
            <person name="Laiz L."/>
            <person name="Saiz-Jimenez C."/>
        </authorList>
    </citation>
    <scope>NUCLEOTIDE SEQUENCE [LARGE SCALE GENOMIC DNA]</scope>
    <source>
        <strain evidence="7 8">JCM 19203</strain>
    </source>
</reference>
<dbReference type="SUPFAM" id="SSF51556">
    <property type="entry name" value="Metallo-dependent hydrolases"/>
    <property type="match status" value="1"/>
</dbReference>
<feature type="domain" description="Amidohydrolase-related" evidence="6">
    <location>
        <begin position="55"/>
        <end position="436"/>
    </location>
</feature>
<dbReference type="OrthoDB" id="9765462at2"/>
<dbReference type="PANTHER" id="PTHR43668">
    <property type="entry name" value="ALLANTOINASE"/>
    <property type="match status" value="1"/>
</dbReference>
<dbReference type="GO" id="GO:0004038">
    <property type="term" value="F:allantoinase activity"/>
    <property type="evidence" value="ECO:0007669"/>
    <property type="project" value="TreeGrafter"/>
</dbReference>
<evidence type="ECO:0000259" key="6">
    <source>
        <dbReference type="Pfam" id="PF01979"/>
    </source>
</evidence>
<evidence type="ECO:0000256" key="2">
    <source>
        <dbReference type="ARBA" id="ARBA00002368"/>
    </source>
</evidence>
<sequence>MSGTVYDLIVTNARIVYRDRILHGGIAVRDGKIAKLLKQDEEAAANRTIDVEERYVLPGLIDSHVHFRTPGYEHKENWHSASKAAAAGGVTTVLDMPNTNPYTDTVDRLRQKAALVHGQSYVDYGFHIGVAPGKAGALQALSRGEAASIKLFLTGHHTAKHIIDDEVELDYIFRLAADKGILLTLHAEDDFVLRLFRQTRYEPSGLTNYEAAYPRIGAIAAVARTLRLVRKHSTSVHVLHVSSAEEADLLDAAAAAGYPVTYETTAHQLWFDHASAEPLGTRAKLSPAIREPRDRERLWQSIAHGTLTSVGSDHAPHSIAEKSFAFHDAPPGLPGVQELLPALLTGLKRNLPALTREERLLTAARLLAAGPALRFGLDHQKGSIEAGLDADLLIVDDEKKWTVTTERVLSGSGWSAYEGLELEGEALVTIVRGHVVYDRGQFGEEIGERIPLRRELPDAFGRTAGSPYRVLA</sequence>
<dbReference type="EMBL" id="QXQB01000002">
    <property type="protein sequence ID" value="RJX39872.1"/>
    <property type="molecule type" value="Genomic_DNA"/>
</dbReference>